<organism evidence="8 9">
    <name type="scientific">Streptomyces prunicolor</name>
    <dbReference type="NCBI Taxonomy" id="67348"/>
    <lineage>
        <taxon>Bacteria</taxon>
        <taxon>Bacillati</taxon>
        <taxon>Actinomycetota</taxon>
        <taxon>Actinomycetes</taxon>
        <taxon>Kitasatosporales</taxon>
        <taxon>Streptomycetaceae</taxon>
        <taxon>Streptomyces</taxon>
    </lineage>
</organism>
<evidence type="ECO:0000256" key="5">
    <source>
        <dbReference type="ARBA" id="ARBA00023014"/>
    </source>
</evidence>
<dbReference type="InterPro" id="IPR036922">
    <property type="entry name" value="Rieske_2Fe-2S_sf"/>
</dbReference>
<accession>A0ABU4FFP6</accession>
<proteinExistence type="predicted"/>
<feature type="domain" description="Rieske" evidence="7">
    <location>
        <begin position="33"/>
        <end position="136"/>
    </location>
</feature>
<protein>
    <submittedName>
        <fullName evidence="8">Rieske 2Fe-2S domain-containing protein</fullName>
    </submittedName>
</protein>
<evidence type="ECO:0000256" key="2">
    <source>
        <dbReference type="ARBA" id="ARBA00022723"/>
    </source>
</evidence>
<dbReference type="InterPro" id="IPR050584">
    <property type="entry name" value="Cholesterol_7-desaturase"/>
</dbReference>
<dbReference type="SUPFAM" id="SSF50022">
    <property type="entry name" value="ISP domain"/>
    <property type="match status" value="1"/>
</dbReference>
<keyword evidence="3" id="KW-0560">Oxidoreductase</keyword>
<evidence type="ECO:0000256" key="3">
    <source>
        <dbReference type="ARBA" id="ARBA00023002"/>
    </source>
</evidence>
<gene>
    <name evidence="8" type="ORF">R5A26_23295</name>
</gene>
<dbReference type="Pfam" id="PF00355">
    <property type="entry name" value="Rieske"/>
    <property type="match status" value="1"/>
</dbReference>
<keyword evidence="1" id="KW-0001">2Fe-2S</keyword>
<evidence type="ECO:0000256" key="4">
    <source>
        <dbReference type="ARBA" id="ARBA00023004"/>
    </source>
</evidence>
<dbReference type="Proteomes" id="UP001187346">
    <property type="component" value="Unassembled WGS sequence"/>
</dbReference>
<evidence type="ECO:0000313" key="9">
    <source>
        <dbReference type="Proteomes" id="UP001187346"/>
    </source>
</evidence>
<evidence type="ECO:0000256" key="6">
    <source>
        <dbReference type="SAM" id="MobiDB-lite"/>
    </source>
</evidence>
<evidence type="ECO:0000259" key="7">
    <source>
        <dbReference type="PROSITE" id="PS51296"/>
    </source>
</evidence>
<reference evidence="8 9" key="1">
    <citation type="submission" date="2023-10" db="EMBL/GenBank/DDBJ databases">
        <title>Characterization of rhizosphere-enriched actinobacteria from wheat plants lab-grown on chernevaya soil.</title>
        <authorList>
            <person name="Tikhonova E.N."/>
            <person name="Konopkin A."/>
            <person name="Kravchenko I.K."/>
        </authorList>
    </citation>
    <scope>NUCLEOTIDE SEQUENCE [LARGE SCALE GENOMIC DNA]</scope>
    <source>
        <strain evidence="8 9">RR29</strain>
    </source>
</reference>
<name>A0ABU4FFP6_9ACTN</name>
<feature type="region of interest" description="Disordered" evidence="6">
    <location>
        <begin position="204"/>
        <end position="230"/>
    </location>
</feature>
<keyword evidence="9" id="KW-1185">Reference proteome</keyword>
<sequence length="230" mass="25100">MESNHDLVPGQLECLRGRPIPAEGDGGVFSEGWYPVCLSSAIPEGGAHGVAFLDGRVVVTRGDDGDVRVVSAYCVHLGADLTVGQRTADGVRSAFHGWEYDGKTGRCTGIASGDPAPPRAQLFAFPAAEMYGVVFAHNGAKPLYDLPTFEYPESDLYVRTWVFDDLFPVDRWVISANMPDLLHLTELHNFDFIGKPFDEVVWPRPTSGTPPTSPSLAHPPCWTPQHDHKT</sequence>
<keyword evidence="4" id="KW-0408">Iron</keyword>
<comment type="caution">
    <text evidence="8">The sequence shown here is derived from an EMBL/GenBank/DDBJ whole genome shotgun (WGS) entry which is preliminary data.</text>
</comment>
<dbReference type="EMBL" id="JAWMAJ010000077">
    <property type="protein sequence ID" value="MDV7218880.1"/>
    <property type="molecule type" value="Genomic_DNA"/>
</dbReference>
<evidence type="ECO:0000256" key="1">
    <source>
        <dbReference type="ARBA" id="ARBA00022714"/>
    </source>
</evidence>
<dbReference type="Gene3D" id="2.102.10.10">
    <property type="entry name" value="Rieske [2Fe-2S] iron-sulphur domain"/>
    <property type="match status" value="1"/>
</dbReference>
<keyword evidence="5" id="KW-0411">Iron-sulfur</keyword>
<evidence type="ECO:0000313" key="8">
    <source>
        <dbReference type="EMBL" id="MDV7218880.1"/>
    </source>
</evidence>
<dbReference type="PROSITE" id="PS51296">
    <property type="entry name" value="RIESKE"/>
    <property type="match status" value="1"/>
</dbReference>
<dbReference type="PANTHER" id="PTHR21266:SF60">
    <property type="entry name" value="3-KETOSTEROID-9-ALPHA-MONOOXYGENASE, OXYGENASE COMPONENT"/>
    <property type="match status" value="1"/>
</dbReference>
<keyword evidence="2" id="KW-0479">Metal-binding</keyword>
<dbReference type="RefSeq" id="WP_317773037.1">
    <property type="nucleotide sequence ID" value="NZ_JAWMAJ010000077.1"/>
</dbReference>
<dbReference type="PANTHER" id="PTHR21266">
    <property type="entry name" value="IRON-SULFUR DOMAIN CONTAINING PROTEIN"/>
    <property type="match status" value="1"/>
</dbReference>
<dbReference type="InterPro" id="IPR017941">
    <property type="entry name" value="Rieske_2Fe-2S"/>
</dbReference>